<keyword evidence="3" id="KW-0479">Metal-binding</keyword>
<dbReference type="PROSITE" id="PS51522">
    <property type="entry name" value="ZF_NANOS"/>
    <property type="match status" value="1"/>
</dbReference>
<dbReference type="InterPro" id="IPR008705">
    <property type="entry name" value="Nanos/Xcar2"/>
</dbReference>
<feature type="compositionally biased region" description="Low complexity" evidence="9">
    <location>
        <begin position="19"/>
        <end position="37"/>
    </location>
</feature>
<dbReference type="Gene3D" id="4.10.60.30">
    <property type="entry name" value="Nanos, RNA-binding domain"/>
    <property type="match status" value="1"/>
</dbReference>
<evidence type="ECO:0000313" key="12">
    <source>
        <dbReference type="Proteomes" id="UP000823941"/>
    </source>
</evidence>
<feature type="region of interest" description="Disordered" evidence="9">
    <location>
        <begin position="19"/>
        <end position="41"/>
    </location>
</feature>
<gene>
    <name evidence="11" type="ORF">JYU34_006019</name>
</gene>
<dbReference type="Proteomes" id="UP000823941">
    <property type="component" value="Chromosome 8"/>
</dbReference>
<sequence>MESLAYNFAMEDTKPTFTTATDMSSATTADTPASSMPHEGAFTPLPPAFHGHSANELLHLLAQQEPRAADTAPTTSDFEEMMMNFRINGSEMAFDETDSNHNNYYSMGSRAESVASSRGNMWSDRGAAPRHNDQMTTFDFLVKSVSAANNYVSMLTREQLSVLQALRPSLLYEFLQEVAKVRSDKRMRRALPNECAFCKNNGENEECYSSHALKDWRGRVLCPVLRAFRCPRCGATGDWAHTIKYCQENNDNERTSSLSSRRRAPPSASLPLGGGSLGGGSAPPSQPPTPTHAAPPPSPSANNVWSTFGMNNEHELTSVNPVTVPWQRMEFSSKRSN</sequence>
<comment type="caution">
    <text evidence="11">The sequence shown here is derived from an EMBL/GenBank/DDBJ whole genome shotgun (WGS) entry which is preliminary data.</text>
</comment>
<evidence type="ECO:0000256" key="8">
    <source>
        <dbReference type="PROSITE-ProRule" id="PRU00855"/>
    </source>
</evidence>
<evidence type="ECO:0000256" key="6">
    <source>
        <dbReference type="ARBA" id="ARBA00022845"/>
    </source>
</evidence>
<evidence type="ECO:0000256" key="7">
    <source>
        <dbReference type="ARBA" id="ARBA00022884"/>
    </source>
</evidence>
<evidence type="ECO:0000256" key="4">
    <source>
        <dbReference type="ARBA" id="ARBA00022771"/>
    </source>
</evidence>
<evidence type="ECO:0000256" key="2">
    <source>
        <dbReference type="ARBA" id="ARBA00022490"/>
    </source>
</evidence>
<keyword evidence="2" id="KW-0963">Cytoplasm</keyword>
<evidence type="ECO:0000256" key="1">
    <source>
        <dbReference type="ARBA" id="ARBA00004496"/>
    </source>
</evidence>
<keyword evidence="6 8" id="KW-0810">Translation regulation</keyword>
<reference evidence="11 12" key="1">
    <citation type="submission" date="2021-06" db="EMBL/GenBank/DDBJ databases">
        <title>A haploid diamondback moth (Plutella xylostella L.) genome assembly resolves 31 chromosomes and identifies a diamide resistance mutation.</title>
        <authorList>
            <person name="Ward C.M."/>
            <person name="Perry K.D."/>
            <person name="Baker G."/>
            <person name="Powis K."/>
            <person name="Heckel D.G."/>
            <person name="Baxter S.W."/>
        </authorList>
    </citation>
    <scope>NUCLEOTIDE SEQUENCE [LARGE SCALE GENOMIC DNA]</scope>
    <source>
        <strain evidence="11 12">LV</strain>
        <tissue evidence="11">Single pupa</tissue>
    </source>
</reference>
<feature type="compositionally biased region" description="Pro residues" evidence="9">
    <location>
        <begin position="284"/>
        <end position="299"/>
    </location>
</feature>
<comment type="subcellular location">
    <subcellularLocation>
        <location evidence="1">Cytoplasm</location>
    </subcellularLocation>
</comment>
<evidence type="ECO:0000259" key="10">
    <source>
        <dbReference type="PROSITE" id="PS51522"/>
    </source>
</evidence>
<dbReference type="EMBL" id="JAHIBW010000008">
    <property type="protein sequence ID" value="KAG7308785.1"/>
    <property type="molecule type" value="Genomic_DNA"/>
</dbReference>
<feature type="region of interest" description="Disordered" evidence="9">
    <location>
        <begin position="252"/>
        <end position="309"/>
    </location>
</feature>
<dbReference type="InterPro" id="IPR024161">
    <property type="entry name" value="Znf_nanos-typ"/>
</dbReference>
<organism evidence="11 12">
    <name type="scientific">Plutella xylostella</name>
    <name type="common">Diamondback moth</name>
    <name type="synonym">Plutella maculipennis</name>
    <dbReference type="NCBI Taxonomy" id="51655"/>
    <lineage>
        <taxon>Eukaryota</taxon>
        <taxon>Metazoa</taxon>
        <taxon>Ecdysozoa</taxon>
        <taxon>Arthropoda</taxon>
        <taxon>Hexapoda</taxon>
        <taxon>Insecta</taxon>
        <taxon>Pterygota</taxon>
        <taxon>Neoptera</taxon>
        <taxon>Endopterygota</taxon>
        <taxon>Lepidoptera</taxon>
        <taxon>Glossata</taxon>
        <taxon>Ditrysia</taxon>
        <taxon>Yponomeutoidea</taxon>
        <taxon>Plutellidae</taxon>
        <taxon>Plutella</taxon>
    </lineage>
</organism>
<dbReference type="PANTHER" id="PTHR12887">
    <property type="entry name" value="NANOS PROTEIN"/>
    <property type="match status" value="1"/>
</dbReference>
<proteinExistence type="inferred from homology"/>
<evidence type="ECO:0000256" key="5">
    <source>
        <dbReference type="ARBA" id="ARBA00022833"/>
    </source>
</evidence>
<dbReference type="Pfam" id="PF05741">
    <property type="entry name" value="zf-nanos"/>
    <property type="match status" value="1"/>
</dbReference>
<keyword evidence="7 8" id="KW-0694">RNA-binding</keyword>
<comment type="similarity">
    <text evidence="8">Belongs to the nanos family.</text>
</comment>
<dbReference type="InterPro" id="IPR038129">
    <property type="entry name" value="Nanos_sf"/>
</dbReference>
<feature type="compositionally biased region" description="Gly residues" evidence="9">
    <location>
        <begin position="272"/>
        <end position="281"/>
    </location>
</feature>
<protein>
    <recommendedName>
        <fullName evidence="10">Nanos-type domain-containing protein</fullName>
    </recommendedName>
</protein>
<keyword evidence="4 8" id="KW-0863">Zinc-finger</keyword>
<feature type="domain" description="Nanos-type" evidence="10">
    <location>
        <begin position="194"/>
        <end position="248"/>
    </location>
</feature>
<evidence type="ECO:0000256" key="3">
    <source>
        <dbReference type="ARBA" id="ARBA00022723"/>
    </source>
</evidence>
<evidence type="ECO:0000313" key="11">
    <source>
        <dbReference type="EMBL" id="KAG7308785.1"/>
    </source>
</evidence>
<evidence type="ECO:0000256" key="9">
    <source>
        <dbReference type="SAM" id="MobiDB-lite"/>
    </source>
</evidence>
<keyword evidence="12" id="KW-1185">Reference proteome</keyword>
<keyword evidence="5" id="KW-0862">Zinc</keyword>
<accession>A0ABQ7QUR8</accession>
<name>A0ABQ7QUR8_PLUXY</name>